<evidence type="ECO:0000256" key="1">
    <source>
        <dbReference type="SAM" id="MobiDB-lite"/>
    </source>
</evidence>
<accession>A0AAV9G5F5</accession>
<keyword evidence="3" id="KW-1185">Reference proteome</keyword>
<reference evidence="2" key="2">
    <citation type="submission" date="2023-05" db="EMBL/GenBank/DDBJ databases">
        <authorList>
            <consortium name="Lawrence Berkeley National Laboratory"/>
            <person name="Steindorff A."/>
            <person name="Hensen N."/>
            <person name="Bonometti L."/>
            <person name="Westerberg I."/>
            <person name="Brannstrom I.O."/>
            <person name="Guillou S."/>
            <person name="Cros-Aarteil S."/>
            <person name="Calhoun S."/>
            <person name="Haridas S."/>
            <person name="Kuo A."/>
            <person name="Mondo S."/>
            <person name="Pangilinan J."/>
            <person name="Riley R."/>
            <person name="Labutti K."/>
            <person name="Andreopoulos B."/>
            <person name="Lipzen A."/>
            <person name="Chen C."/>
            <person name="Yanf M."/>
            <person name="Daum C."/>
            <person name="Ng V."/>
            <person name="Clum A."/>
            <person name="Ohm R."/>
            <person name="Martin F."/>
            <person name="Silar P."/>
            <person name="Natvig D."/>
            <person name="Lalanne C."/>
            <person name="Gautier V."/>
            <person name="Ament-Velasquez S.L."/>
            <person name="Kruys A."/>
            <person name="Hutchinson M.I."/>
            <person name="Powell A.J."/>
            <person name="Barry K."/>
            <person name="Miller A.N."/>
            <person name="Grigoriev I.V."/>
            <person name="Debuchy R."/>
            <person name="Gladieux P."/>
            <person name="Thoren M.H."/>
            <person name="Johannesson H."/>
        </authorList>
    </citation>
    <scope>NUCLEOTIDE SEQUENCE</scope>
    <source>
        <strain evidence="2">PSN243</strain>
    </source>
</reference>
<reference evidence="2" key="1">
    <citation type="journal article" date="2023" name="Mol. Phylogenet. Evol.">
        <title>Genome-scale phylogeny and comparative genomics of the fungal order Sordariales.</title>
        <authorList>
            <person name="Hensen N."/>
            <person name="Bonometti L."/>
            <person name="Westerberg I."/>
            <person name="Brannstrom I.O."/>
            <person name="Guillou S."/>
            <person name="Cros-Aarteil S."/>
            <person name="Calhoun S."/>
            <person name="Haridas S."/>
            <person name="Kuo A."/>
            <person name="Mondo S."/>
            <person name="Pangilinan J."/>
            <person name="Riley R."/>
            <person name="LaButti K."/>
            <person name="Andreopoulos B."/>
            <person name="Lipzen A."/>
            <person name="Chen C."/>
            <person name="Yan M."/>
            <person name="Daum C."/>
            <person name="Ng V."/>
            <person name="Clum A."/>
            <person name="Steindorff A."/>
            <person name="Ohm R.A."/>
            <person name="Martin F."/>
            <person name="Silar P."/>
            <person name="Natvig D.O."/>
            <person name="Lalanne C."/>
            <person name="Gautier V."/>
            <person name="Ament-Velasquez S.L."/>
            <person name="Kruys A."/>
            <person name="Hutchinson M.I."/>
            <person name="Powell A.J."/>
            <person name="Barry K."/>
            <person name="Miller A.N."/>
            <person name="Grigoriev I.V."/>
            <person name="Debuchy R."/>
            <person name="Gladieux P."/>
            <person name="Hiltunen Thoren M."/>
            <person name="Johannesson H."/>
        </authorList>
    </citation>
    <scope>NUCLEOTIDE SEQUENCE</scope>
    <source>
        <strain evidence="2">PSN243</strain>
    </source>
</reference>
<dbReference type="Proteomes" id="UP001321760">
    <property type="component" value="Unassembled WGS sequence"/>
</dbReference>
<dbReference type="EMBL" id="MU866008">
    <property type="protein sequence ID" value="KAK4442726.1"/>
    <property type="molecule type" value="Genomic_DNA"/>
</dbReference>
<comment type="caution">
    <text evidence="2">The sequence shown here is derived from an EMBL/GenBank/DDBJ whole genome shotgun (WGS) entry which is preliminary data.</text>
</comment>
<name>A0AAV9G5F5_9PEZI</name>
<gene>
    <name evidence="2" type="ORF">QBC34DRAFT_499475</name>
</gene>
<organism evidence="2 3">
    <name type="scientific">Podospora aff. communis PSN243</name>
    <dbReference type="NCBI Taxonomy" id="3040156"/>
    <lineage>
        <taxon>Eukaryota</taxon>
        <taxon>Fungi</taxon>
        <taxon>Dikarya</taxon>
        <taxon>Ascomycota</taxon>
        <taxon>Pezizomycotina</taxon>
        <taxon>Sordariomycetes</taxon>
        <taxon>Sordariomycetidae</taxon>
        <taxon>Sordariales</taxon>
        <taxon>Podosporaceae</taxon>
        <taxon>Podospora</taxon>
    </lineage>
</organism>
<evidence type="ECO:0000313" key="3">
    <source>
        <dbReference type="Proteomes" id="UP001321760"/>
    </source>
</evidence>
<sequence length="175" mass="19381">MPAPRPPVLSPKAAALAVARDPSAPPPKPGFCRISRASYTSKPSASDHEESWYRADKESPPAYGWDIETSALHCIRVWTKADSASEMDPLVHSQDWRPALTKLGINKKLIEAMHQSDLDEFRLTMSASEWATDLIHKGWEFLKGLDERILRKCEMDTLSASGSMIENDGFSGRAG</sequence>
<dbReference type="AlphaFoldDB" id="A0AAV9G5F5"/>
<feature type="region of interest" description="Disordered" evidence="1">
    <location>
        <begin position="1"/>
        <end position="53"/>
    </location>
</feature>
<protein>
    <submittedName>
        <fullName evidence="2">Uncharacterized protein</fullName>
    </submittedName>
</protein>
<evidence type="ECO:0000313" key="2">
    <source>
        <dbReference type="EMBL" id="KAK4442726.1"/>
    </source>
</evidence>
<proteinExistence type="predicted"/>